<name>A0A7W1YFY7_9LIST</name>
<gene>
    <name evidence="1" type="ORF">HPK16_07230</name>
</gene>
<dbReference type="SUPFAM" id="SSF51905">
    <property type="entry name" value="FAD/NAD(P)-binding domain"/>
    <property type="match status" value="1"/>
</dbReference>
<evidence type="ECO:0000313" key="2">
    <source>
        <dbReference type="Proteomes" id="UP000548787"/>
    </source>
</evidence>
<evidence type="ECO:0008006" key="3">
    <source>
        <dbReference type="Google" id="ProtNLM"/>
    </source>
</evidence>
<comment type="caution">
    <text evidence="1">The sequence shown here is derived from an EMBL/GenBank/DDBJ whole genome shotgun (WGS) entry which is preliminary data.</text>
</comment>
<dbReference type="PANTHER" id="PTHR43106">
    <property type="entry name" value="DEHYDROGENASE-RELATED"/>
    <property type="match status" value="1"/>
</dbReference>
<dbReference type="PRINTS" id="PR00368">
    <property type="entry name" value="FADPNR"/>
</dbReference>
<dbReference type="Proteomes" id="UP000548787">
    <property type="component" value="Unassembled WGS sequence"/>
</dbReference>
<dbReference type="InterPro" id="IPR036188">
    <property type="entry name" value="FAD/NAD-bd_sf"/>
</dbReference>
<dbReference type="AlphaFoldDB" id="A0A7W1YFY7"/>
<reference evidence="1 2" key="1">
    <citation type="submission" date="2020-08" db="EMBL/GenBank/DDBJ databases">
        <title>Listeria ohnekaius sp. nov. and Listeria portnoyii sp. nov. isolated from non-agricultural and natural environments.</title>
        <authorList>
            <person name="Weller D."/>
            <person name="Belias A.M."/>
            <person name="Liao J."/>
            <person name="Guo S."/>
            <person name="Orsi R.H."/>
            <person name="Wiedmann M."/>
        </authorList>
    </citation>
    <scope>NUCLEOTIDE SEQUENCE [LARGE SCALE GENOMIC DNA]</scope>
    <source>
        <strain evidence="1 2">FSL W9-0585</strain>
    </source>
</reference>
<protein>
    <recommendedName>
        <fullName evidence="3">NAD(FAD)-utilizing dehydrogenase</fullName>
    </recommendedName>
</protein>
<accession>A0A7W1YFY7</accession>
<dbReference type="RefSeq" id="WP_181676326.1">
    <property type="nucleotide sequence ID" value="NZ_JABJVM010000005.1"/>
</dbReference>
<evidence type="ECO:0000313" key="1">
    <source>
        <dbReference type="EMBL" id="MBA3926131.1"/>
    </source>
</evidence>
<dbReference type="PANTHER" id="PTHR43106:SF1">
    <property type="entry name" value="DEHYDROGENASE-RELATED"/>
    <property type="match status" value="1"/>
</dbReference>
<organism evidence="1 2">
    <name type="scientific">Listeria rustica</name>
    <dbReference type="NCBI Taxonomy" id="2713503"/>
    <lineage>
        <taxon>Bacteria</taxon>
        <taxon>Bacillati</taxon>
        <taxon>Bacillota</taxon>
        <taxon>Bacilli</taxon>
        <taxon>Bacillales</taxon>
        <taxon>Listeriaceae</taxon>
        <taxon>Listeria</taxon>
    </lineage>
</organism>
<proteinExistence type="predicted"/>
<sequence>MYDIIIIGAGVSSIFTMLKLDANQNILAIDAGPSMGERLKTPSTTGFGGLGLSEGKYNFSPDLGSNLSEKIGEKPVLQYLSEVENITNTFGGESALTYQSHADIQNDSSIQFLNCPTKHLGTELSKKVYNNIFACLSTQIEFLFNNAVTKIAKTNGIFHITTSENKILHSKKVIIATGSKKNPLLNKSFEELGLTYERKRIDIGFRIEMLSETFDPILKNNLEVKMRSGSMYSYCMNKFGRVIKRNLHGRTTPEGQNSRECTPSKNLNFTLFRPYYFDSEAEMNAYLDSLFSQINQNRDRIIGYPLYSLSSEFEPVKEIQGTLPYESDFSANILLTDLLDETIAFFQHLEQHTTAKIDGNTLLYCYDTKDFGPEIHTNNRFESNVPNLFFIGDCSGVTHSLSHAASSGLYLGDALR</sequence>
<keyword evidence="2" id="KW-1185">Reference proteome</keyword>
<dbReference type="EMBL" id="JABJVM010000005">
    <property type="protein sequence ID" value="MBA3926131.1"/>
    <property type="molecule type" value="Genomic_DNA"/>
</dbReference>
<dbReference type="Gene3D" id="3.50.50.60">
    <property type="entry name" value="FAD/NAD(P)-binding domain"/>
    <property type="match status" value="1"/>
</dbReference>